<evidence type="ECO:0008006" key="5">
    <source>
        <dbReference type="Google" id="ProtNLM"/>
    </source>
</evidence>
<evidence type="ECO:0000313" key="4">
    <source>
        <dbReference type="Proteomes" id="UP000237105"/>
    </source>
</evidence>
<feature type="transmembrane region" description="Helical" evidence="2">
    <location>
        <begin position="271"/>
        <end position="296"/>
    </location>
</feature>
<organism evidence="3 4">
    <name type="scientific">Parasponia andersonii</name>
    <name type="common">Sponia andersonii</name>
    <dbReference type="NCBI Taxonomy" id="3476"/>
    <lineage>
        <taxon>Eukaryota</taxon>
        <taxon>Viridiplantae</taxon>
        <taxon>Streptophyta</taxon>
        <taxon>Embryophyta</taxon>
        <taxon>Tracheophyta</taxon>
        <taxon>Spermatophyta</taxon>
        <taxon>Magnoliopsida</taxon>
        <taxon>eudicotyledons</taxon>
        <taxon>Gunneridae</taxon>
        <taxon>Pentapetalae</taxon>
        <taxon>rosids</taxon>
        <taxon>fabids</taxon>
        <taxon>Rosales</taxon>
        <taxon>Cannabaceae</taxon>
        <taxon>Parasponia</taxon>
    </lineage>
</organism>
<evidence type="ECO:0000313" key="3">
    <source>
        <dbReference type="EMBL" id="PON60403.1"/>
    </source>
</evidence>
<reference evidence="4" key="1">
    <citation type="submission" date="2016-06" db="EMBL/GenBank/DDBJ databases">
        <title>Parallel loss of symbiosis genes in relatives of nitrogen-fixing non-legume Parasponia.</title>
        <authorList>
            <person name="Van Velzen R."/>
            <person name="Holmer R."/>
            <person name="Bu F."/>
            <person name="Rutten L."/>
            <person name="Van Zeijl A."/>
            <person name="Liu W."/>
            <person name="Santuari L."/>
            <person name="Cao Q."/>
            <person name="Sharma T."/>
            <person name="Shen D."/>
            <person name="Roswanjaya Y."/>
            <person name="Wardhani T."/>
            <person name="Kalhor M.S."/>
            <person name="Jansen J."/>
            <person name="Van den Hoogen J."/>
            <person name="Gungor B."/>
            <person name="Hartog M."/>
            <person name="Hontelez J."/>
            <person name="Verver J."/>
            <person name="Yang W.-C."/>
            <person name="Schijlen E."/>
            <person name="Repin R."/>
            <person name="Schilthuizen M."/>
            <person name="Schranz E."/>
            <person name="Heidstra R."/>
            <person name="Miyata K."/>
            <person name="Fedorova E."/>
            <person name="Kohlen W."/>
            <person name="Bisseling T."/>
            <person name="Smit S."/>
            <person name="Geurts R."/>
        </authorList>
    </citation>
    <scope>NUCLEOTIDE SEQUENCE [LARGE SCALE GENOMIC DNA]</scope>
    <source>
        <strain evidence="4">cv. WU1-14</strain>
    </source>
</reference>
<feature type="compositionally biased region" description="Polar residues" evidence="1">
    <location>
        <begin position="1"/>
        <end position="15"/>
    </location>
</feature>
<keyword evidence="2" id="KW-1133">Transmembrane helix</keyword>
<accession>A0A2P5CH80</accession>
<comment type="caution">
    <text evidence="3">The sequence shown here is derived from an EMBL/GenBank/DDBJ whole genome shotgun (WGS) entry which is preliminary data.</text>
</comment>
<dbReference type="Proteomes" id="UP000237105">
    <property type="component" value="Unassembled WGS sequence"/>
</dbReference>
<name>A0A2P5CH80_PARAD</name>
<gene>
    <name evidence="3" type="ORF">PanWU01x14_153890</name>
</gene>
<keyword evidence="2" id="KW-0472">Membrane</keyword>
<feature type="region of interest" description="Disordered" evidence="1">
    <location>
        <begin position="1"/>
        <end position="52"/>
    </location>
</feature>
<sequence length="307" mass="33250">MEETTSTPSRYNQPATPRYPLCSQHSYPSTSATGNTNTVTGHPVSQPYGYSSTTGSAAATADSAATDDADTPLEILLLLIPAIIIVSATVFTVYVALFLMPPLPGVTVISAEASAVHSISNNHVVEDLDVGFWVDNYADKAISYQNISLVAFHGEEKLSNVVKLEPFEEGGVDRKTVKFRLPNVTVPVDQWVSKNDSNGGVVSGTSKLRFEIGARIRYRGKAWSAKQKIPMKAECKGVKIEFTTSSYANATGDFNISICEVEGQWYKAKKLMLCLAIFVAPVICFIVFPLVLAPFFCPKSIKNPSPV</sequence>
<keyword evidence="2" id="KW-0812">Transmembrane</keyword>
<feature type="transmembrane region" description="Helical" evidence="2">
    <location>
        <begin position="75"/>
        <end position="99"/>
    </location>
</feature>
<dbReference type="AlphaFoldDB" id="A0A2P5CH80"/>
<evidence type="ECO:0000256" key="2">
    <source>
        <dbReference type="SAM" id="Phobius"/>
    </source>
</evidence>
<dbReference type="EMBL" id="JXTB01000131">
    <property type="protein sequence ID" value="PON60403.1"/>
    <property type="molecule type" value="Genomic_DNA"/>
</dbReference>
<proteinExistence type="predicted"/>
<evidence type="ECO:0000256" key="1">
    <source>
        <dbReference type="SAM" id="MobiDB-lite"/>
    </source>
</evidence>
<keyword evidence="4" id="KW-1185">Reference proteome</keyword>
<protein>
    <recommendedName>
        <fullName evidence="5">Late embryogenesis abundant protein LEA-2 subgroup domain-containing protein</fullName>
    </recommendedName>
</protein>
<feature type="compositionally biased region" description="Polar residues" evidence="1">
    <location>
        <begin position="23"/>
        <end position="40"/>
    </location>
</feature>